<feature type="compositionally biased region" description="Basic and acidic residues" evidence="1">
    <location>
        <begin position="39"/>
        <end position="56"/>
    </location>
</feature>
<organism evidence="2 3">
    <name type="scientific">Anaeramoeba flamelloides</name>
    <dbReference type="NCBI Taxonomy" id="1746091"/>
    <lineage>
        <taxon>Eukaryota</taxon>
        <taxon>Metamonada</taxon>
        <taxon>Anaeramoebidae</taxon>
        <taxon>Anaeramoeba</taxon>
    </lineage>
</organism>
<keyword evidence="3" id="KW-1185">Reference proteome</keyword>
<accession>A0ABQ8Y7Y0</accession>
<evidence type="ECO:0000313" key="3">
    <source>
        <dbReference type="Proteomes" id="UP001150062"/>
    </source>
</evidence>
<evidence type="ECO:0000313" key="2">
    <source>
        <dbReference type="EMBL" id="KAJ6240908.1"/>
    </source>
</evidence>
<gene>
    <name evidence="2" type="ORF">M0813_24007</name>
</gene>
<dbReference type="Proteomes" id="UP001150062">
    <property type="component" value="Unassembled WGS sequence"/>
</dbReference>
<evidence type="ECO:0000256" key="1">
    <source>
        <dbReference type="SAM" id="MobiDB-lite"/>
    </source>
</evidence>
<proteinExistence type="predicted"/>
<comment type="caution">
    <text evidence="2">The sequence shown here is derived from an EMBL/GenBank/DDBJ whole genome shotgun (WGS) entry which is preliminary data.</text>
</comment>
<feature type="region of interest" description="Disordered" evidence="1">
    <location>
        <begin position="39"/>
        <end position="59"/>
    </location>
</feature>
<protein>
    <submittedName>
        <fullName evidence="2">Uncharacterized protein</fullName>
    </submittedName>
</protein>
<name>A0ABQ8Y7Y0_9EUKA</name>
<sequence length="107" mass="12593">MTTLHYQYNFDFNESEMLVPQNHYSKNDYFTSESFEPTMEMHKSLQSDNQKNDDHFTPPQLLPFLQQETQHKTNLTTVCTSEETIKNQTFDLKAQEIGEPKLIFPGN</sequence>
<dbReference type="EMBL" id="JAOAOG010000198">
    <property type="protein sequence ID" value="KAJ6240908.1"/>
    <property type="molecule type" value="Genomic_DNA"/>
</dbReference>
<reference evidence="2" key="1">
    <citation type="submission" date="2022-08" db="EMBL/GenBank/DDBJ databases">
        <title>Novel sulfate-reducing endosymbionts in the free-living metamonad Anaeramoeba.</title>
        <authorList>
            <person name="Jerlstrom-Hultqvist J."/>
            <person name="Cepicka I."/>
            <person name="Gallot-Lavallee L."/>
            <person name="Salas-Leiva D."/>
            <person name="Curtis B.A."/>
            <person name="Zahonova K."/>
            <person name="Pipaliya S."/>
            <person name="Dacks J."/>
            <person name="Roger A.J."/>
        </authorList>
    </citation>
    <scope>NUCLEOTIDE SEQUENCE</scope>
    <source>
        <strain evidence="2">Schooner1</strain>
    </source>
</reference>